<accession>A0AAU9Y1A4</accession>
<evidence type="ECO:0000256" key="1">
    <source>
        <dbReference type="SAM" id="MobiDB-lite"/>
    </source>
</evidence>
<feature type="transmembrane region" description="Helical" evidence="2">
    <location>
        <begin position="134"/>
        <end position="157"/>
    </location>
</feature>
<dbReference type="Proteomes" id="UP001159428">
    <property type="component" value="Unassembled WGS sequence"/>
</dbReference>
<feature type="transmembrane region" description="Helical" evidence="2">
    <location>
        <begin position="195"/>
        <end position="213"/>
    </location>
</feature>
<dbReference type="InterPro" id="IPR037185">
    <property type="entry name" value="EmrE-like"/>
</dbReference>
<comment type="caution">
    <text evidence="4">The sequence shown here is derived from an EMBL/GenBank/DDBJ whole genome shotgun (WGS) entry which is preliminary data.</text>
</comment>
<keyword evidence="2" id="KW-0472">Membrane</keyword>
<keyword evidence="2" id="KW-1133">Transmembrane helix</keyword>
<dbReference type="AlphaFoldDB" id="A0AAU9Y1A4"/>
<organism evidence="4 5">
    <name type="scientific">Pocillopora meandrina</name>
    <dbReference type="NCBI Taxonomy" id="46732"/>
    <lineage>
        <taxon>Eukaryota</taxon>
        <taxon>Metazoa</taxon>
        <taxon>Cnidaria</taxon>
        <taxon>Anthozoa</taxon>
        <taxon>Hexacorallia</taxon>
        <taxon>Scleractinia</taxon>
        <taxon>Astrocoeniina</taxon>
        <taxon>Pocilloporidae</taxon>
        <taxon>Pocillopora</taxon>
    </lineage>
</organism>
<keyword evidence="5" id="KW-1185">Reference proteome</keyword>
<sequence length="384" mass="43244">MQGNENQFKTFSEKSKLLFTPGNDNETGRRTNFYDEDAGPQPQQKVSKGFHLDTRKMLIGVAIVIGIAFSWVGSTQFAQSSYSPDFNAPFFVSWFSTSWVLVVFPVYFLRALLRGKKITQFYRESERVFGSQGLHLSSLLKYVGPFCLLWVIANYSYVRALGVLRAADVSALFSSCNAFVYVFSLIWLQERLGIVQISAVALCIGGIVMMAYAEGFAGPNVVGVILSVTAAIGAALYKVWFKRIVGDATLGQVSLFLSCLSLLSTVLLWPLIVIFHYTRWEEFKWEDIPWKYLCGNAVLGMIFNFLINFGIAFTYPLFISLGTVLGIPINAVTDYLFRRAAFGSYKIVAAFSIVIGFLFMLLPKEFEKTLQETFCCRKRERILN</sequence>
<name>A0AAU9Y1A4_9CNID</name>
<feature type="transmembrane region" description="Helical" evidence="2">
    <location>
        <begin position="253"/>
        <end position="278"/>
    </location>
</feature>
<feature type="region of interest" description="Disordered" evidence="1">
    <location>
        <begin position="18"/>
        <end position="44"/>
    </location>
</feature>
<dbReference type="GO" id="GO:0016020">
    <property type="term" value="C:membrane"/>
    <property type="evidence" value="ECO:0007669"/>
    <property type="project" value="InterPro"/>
</dbReference>
<feature type="transmembrane region" description="Helical" evidence="2">
    <location>
        <begin position="169"/>
        <end position="188"/>
    </location>
</feature>
<protein>
    <recommendedName>
        <fullName evidence="3">EamA domain-containing protein</fullName>
    </recommendedName>
</protein>
<dbReference type="PANTHER" id="PTHR19346">
    <property type="entry name" value="SUGAR PHOSPHATE TRANSPORTER DOMAIN-CONTAINING PROTEIN"/>
    <property type="match status" value="1"/>
</dbReference>
<dbReference type="SUPFAM" id="SSF103481">
    <property type="entry name" value="Multidrug resistance efflux transporter EmrE"/>
    <property type="match status" value="1"/>
</dbReference>
<evidence type="ECO:0000259" key="3">
    <source>
        <dbReference type="Pfam" id="PF00892"/>
    </source>
</evidence>
<feature type="transmembrane region" description="Helical" evidence="2">
    <location>
        <begin position="219"/>
        <end position="241"/>
    </location>
</feature>
<evidence type="ECO:0000256" key="2">
    <source>
        <dbReference type="SAM" id="Phobius"/>
    </source>
</evidence>
<keyword evidence="2" id="KW-0812">Transmembrane</keyword>
<dbReference type="InterPro" id="IPR000620">
    <property type="entry name" value="EamA_dom"/>
</dbReference>
<dbReference type="EMBL" id="CALNXJ010000083">
    <property type="protein sequence ID" value="CAH3162153.1"/>
    <property type="molecule type" value="Genomic_DNA"/>
</dbReference>
<dbReference type="Pfam" id="PF00892">
    <property type="entry name" value="EamA"/>
    <property type="match status" value="1"/>
</dbReference>
<proteinExistence type="predicted"/>
<reference evidence="4 5" key="1">
    <citation type="submission" date="2022-05" db="EMBL/GenBank/DDBJ databases">
        <authorList>
            <consortium name="Genoscope - CEA"/>
            <person name="William W."/>
        </authorList>
    </citation>
    <scope>NUCLEOTIDE SEQUENCE [LARGE SCALE GENOMIC DNA]</scope>
</reference>
<feature type="domain" description="EamA" evidence="3">
    <location>
        <begin position="59"/>
        <end position="211"/>
    </location>
</feature>
<dbReference type="PANTHER" id="PTHR19346:SF4">
    <property type="entry name" value="SUGAR PHOSPHATE TRANSPORTER DOMAIN-CONTAINING PROTEIN"/>
    <property type="match status" value="1"/>
</dbReference>
<evidence type="ECO:0000313" key="5">
    <source>
        <dbReference type="Proteomes" id="UP001159428"/>
    </source>
</evidence>
<dbReference type="InterPro" id="IPR026505">
    <property type="entry name" value="Solute_c_fam_35_mem_F3/F4"/>
</dbReference>
<feature type="transmembrane region" description="Helical" evidence="2">
    <location>
        <begin position="57"/>
        <end position="78"/>
    </location>
</feature>
<gene>
    <name evidence="4" type="ORF">PMEA_00034155</name>
</gene>
<evidence type="ECO:0000313" key="4">
    <source>
        <dbReference type="EMBL" id="CAH3162153.1"/>
    </source>
</evidence>
<feature type="transmembrane region" description="Helical" evidence="2">
    <location>
        <begin position="343"/>
        <end position="362"/>
    </location>
</feature>
<feature type="transmembrane region" description="Helical" evidence="2">
    <location>
        <begin position="90"/>
        <end position="113"/>
    </location>
</feature>